<gene>
    <name evidence="5" type="ORF">NDES1114_LOCUS30144</name>
</gene>
<sequence>MRSAASYAAAAVLLLVAAAGFAAADDADTPSSGAVTSASFERGSNGDAPTLLPGQAEYRAAIAKLYGAAAQHGGGDDGDASASSSSSPATAVEDAVRLLHDAADAGYPAAQARLGTLYAFGVGVQRSEARAVLFYTFAAMNGDVEANAILAHRFQHGIGVPASCTKAAKYAKAAADNVARTFSTQIQPVYDTTKIETTGREKQAQGNQADTVQVLMLQADQDSQQACMMLGYGYMYGRFGLKPDTHRAIEYFSKAARLGEAAAYGALGDVYSHGAPTAEPPVPRDLKLAKKLYAKGADLDHPVSLNGLGFLYAAGLIDENDEIAVDAPPPAAADAKKSLPSSSPSSAGDDDSSSGTSAPATSTAGAAPQPPKPNWKKAFDNFKKAADKGSAEGSYNLAVLHLNGRGTRRDVNVARGLFEVARKAGSVLSRYQLANMDLLGIGRDAGGCRAALRNFNEVIERGAWRSRQDKAKAHYDAGEPGAALLDYLILAEQGVPHALANAPVLIARELNANADGGAAGGMPFLTASGATHRNHQRMYGRPAEASGSSAVDLASSAVSTTGSDSSAPSSTAAAGTGSDAAAADDDEEDLDPRAVVQHALLWRAVHLGQRHAHVRLGDNYWYGRGTRRNRKRAEEHYQQAANAGSAEGHFNVALMYEEGSEHTRRDFHLAKRHFDAAAAADPHAAAAVNLALLRMNFRWWWSHFYGKDGAGVAGAAQQQQQQPQQSPRQQDAEPQPFGADDLEDAEDPDADAEGTLAMLRRVGRRVDAWIPEIFGVALDTMLLGGSFLIGLVLLHMRHHAV</sequence>
<dbReference type="SMART" id="SM00671">
    <property type="entry name" value="SEL1"/>
    <property type="match status" value="7"/>
</dbReference>
<dbReference type="Pfam" id="PF08238">
    <property type="entry name" value="Sel1"/>
    <property type="match status" value="8"/>
</dbReference>
<dbReference type="InterPro" id="IPR050767">
    <property type="entry name" value="Sel1_AlgK"/>
</dbReference>
<evidence type="ECO:0000256" key="3">
    <source>
        <dbReference type="SAM" id="Phobius"/>
    </source>
</evidence>
<dbReference type="PANTHER" id="PTHR11102:SF147">
    <property type="entry name" value="SEL1L ADAPTOR SUBUNIT OF ERAD E3 UBIQUITIN LIGASE"/>
    <property type="match status" value="1"/>
</dbReference>
<dbReference type="InterPro" id="IPR011990">
    <property type="entry name" value="TPR-like_helical_dom_sf"/>
</dbReference>
<organism evidence="5">
    <name type="scientific">Neobodo designis</name>
    <name type="common">Flagellated protozoan</name>
    <name type="synonym">Bodo designis</name>
    <dbReference type="NCBI Taxonomy" id="312471"/>
    <lineage>
        <taxon>Eukaryota</taxon>
        <taxon>Discoba</taxon>
        <taxon>Euglenozoa</taxon>
        <taxon>Kinetoplastea</taxon>
        <taxon>Metakinetoplastina</taxon>
        <taxon>Neobodonida</taxon>
        <taxon>Neobodo</taxon>
    </lineage>
</organism>
<feature type="compositionally biased region" description="Low complexity" evidence="2">
    <location>
        <begin position="717"/>
        <end position="729"/>
    </location>
</feature>
<protein>
    <submittedName>
        <fullName evidence="5">Uncharacterized protein</fullName>
    </submittedName>
</protein>
<feature type="chain" id="PRO_5030554691" evidence="4">
    <location>
        <begin position="25"/>
        <end position="801"/>
    </location>
</feature>
<dbReference type="SUPFAM" id="SSF81901">
    <property type="entry name" value="HCP-like"/>
    <property type="match status" value="4"/>
</dbReference>
<evidence type="ECO:0000256" key="4">
    <source>
        <dbReference type="SAM" id="SignalP"/>
    </source>
</evidence>
<feature type="transmembrane region" description="Helical" evidence="3">
    <location>
        <begin position="773"/>
        <end position="794"/>
    </location>
</feature>
<accession>A0A7S1QRB6</accession>
<name>A0A7S1QRB6_NEODS</name>
<dbReference type="AlphaFoldDB" id="A0A7S1QRB6"/>
<keyword evidence="3" id="KW-0472">Membrane</keyword>
<feature type="signal peptide" evidence="4">
    <location>
        <begin position="1"/>
        <end position="24"/>
    </location>
</feature>
<evidence type="ECO:0000256" key="2">
    <source>
        <dbReference type="SAM" id="MobiDB-lite"/>
    </source>
</evidence>
<dbReference type="GO" id="GO:0005789">
    <property type="term" value="C:endoplasmic reticulum membrane"/>
    <property type="evidence" value="ECO:0007669"/>
    <property type="project" value="TreeGrafter"/>
</dbReference>
<keyword evidence="4" id="KW-0732">Signal</keyword>
<dbReference type="PANTHER" id="PTHR11102">
    <property type="entry name" value="SEL-1-LIKE PROTEIN"/>
    <property type="match status" value="1"/>
</dbReference>
<keyword evidence="3" id="KW-0812">Transmembrane</keyword>
<dbReference type="EMBL" id="HBGF01044992">
    <property type="protein sequence ID" value="CAD9145796.1"/>
    <property type="molecule type" value="Transcribed_RNA"/>
</dbReference>
<evidence type="ECO:0000256" key="1">
    <source>
        <dbReference type="ARBA" id="ARBA00038101"/>
    </source>
</evidence>
<feature type="compositionally biased region" description="Low complexity" evidence="2">
    <location>
        <begin position="338"/>
        <end position="367"/>
    </location>
</feature>
<feature type="region of interest" description="Disordered" evidence="2">
    <location>
        <begin position="532"/>
        <end position="588"/>
    </location>
</feature>
<proteinExistence type="inferred from homology"/>
<dbReference type="InterPro" id="IPR006597">
    <property type="entry name" value="Sel1-like"/>
</dbReference>
<comment type="similarity">
    <text evidence="1">Belongs to the sel-1 family.</text>
</comment>
<feature type="region of interest" description="Disordered" evidence="2">
    <location>
        <begin position="712"/>
        <end position="748"/>
    </location>
</feature>
<feature type="region of interest" description="Disordered" evidence="2">
    <location>
        <begin position="327"/>
        <end position="376"/>
    </location>
</feature>
<dbReference type="GO" id="GO:0036503">
    <property type="term" value="P:ERAD pathway"/>
    <property type="evidence" value="ECO:0007669"/>
    <property type="project" value="TreeGrafter"/>
</dbReference>
<feature type="compositionally biased region" description="Polar residues" evidence="2">
    <location>
        <begin position="29"/>
        <end position="39"/>
    </location>
</feature>
<feature type="compositionally biased region" description="Low complexity" evidence="2">
    <location>
        <begin position="545"/>
        <end position="581"/>
    </location>
</feature>
<feature type="region of interest" description="Disordered" evidence="2">
    <location>
        <begin position="25"/>
        <end position="50"/>
    </location>
</feature>
<dbReference type="Gene3D" id="1.25.40.10">
    <property type="entry name" value="Tetratricopeptide repeat domain"/>
    <property type="match status" value="4"/>
</dbReference>
<reference evidence="5" key="1">
    <citation type="submission" date="2021-01" db="EMBL/GenBank/DDBJ databases">
        <authorList>
            <person name="Corre E."/>
            <person name="Pelletier E."/>
            <person name="Niang G."/>
            <person name="Scheremetjew M."/>
            <person name="Finn R."/>
            <person name="Kale V."/>
            <person name="Holt S."/>
            <person name="Cochrane G."/>
            <person name="Meng A."/>
            <person name="Brown T."/>
            <person name="Cohen L."/>
        </authorList>
    </citation>
    <scope>NUCLEOTIDE SEQUENCE</scope>
    <source>
        <strain evidence="5">CCAP 1951/1</strain>
    </source>
</reference>
<keyword evidence="3" id="KW-1133">Transmembrane helix</keyword>
<evidence type="ECO:0000313" key="5">
    <source>
        <dbReference type="EMBL" id="CAD9145796.1"/>
    </source>
</evidence>